<sequence>MAAVIRLGVESIEQGPRGKTVCVVRCLGEQVSVGDFLSTAVFEDGTSTKVDLRIVMILRYERPVGLLDSPHSAKIELAGVDGLEGVRELRGCPQ</sequence>
<evidence type="ECO:0000313" key="2">
    <source>
        <dbReference type="Proteomes" id="UP000028492"/>
    </source>
</evidence>
<keyword evidence="2" id="KW-1185">Reference proteome</keyword>
<dbReference type="KEGG" id="aja:AJAP_10120"/>
<accession>A0A075URA5</accession>
<dbReference type="HOGENOM" id="CLU_2379910_0_0_11"/>
<organism evidence="1 2">
    <name type="scientific">Amycolatopsis japonica</name>
    <dbReference type="NCBI Taxonomy" id="208439"/>
    <lineage>
        <taxon>Bacteria</taxon>
        <taxon>Bacillati</taxon>
        <taxon>Actinomycetota</taxon>
        <taxon>Actinomycetes</taxon>
        <taxon>Pseudonocardiales</taxon>
        <taxon>Pseudonocardiaceae</taxon>
        <taxon>Amycolatopsis</taxon>
        <taxon>Amycolatopsis japonica group</taxon>
    </lineage>
</organism>
<evidence type="ECO:0000313" key="1">
    <source>
        <dbReference type="EMBL" id="AIG74921.1"/>
    </source>
</evidence>
<dbReference type="AlphaFoldDB" id="A0A075URA5"/>
<name>A0A075URA5_9PSEU</name>
<protein>
    <submittedName>
        <fullName evidence="1">Uncharacterized protein</fullName>
    </submittedName>
</protein>
<gene>
    <name evidence="1" type="ORF">AJAP_10120</name>
</gene>
<reference evidence="1 2" key="1">
    <citation type="journal article" date="2014" name="J. Biotechnol.">
        <title>Complete genome sequence of the actinobacterium Amycolatopsis japonica MG417-CF17(T) (=DSM 44213T) producing (S,S)-N,N'-ethylenediaminedisuccinic acid.</title>
        <authorList>
            <person name="Stegmann E."/>
            <person name="Albersmeier A."/>
            <person name="Spohn M."/>
            <person name="Gert H."/>
            <person name="Weber T."/>
            <person name="Wohlleben W."/>
            <person name="Kalinowski J."/>
            <person name="Ruckert C."/>
        </authorList>
    </citation>
    <scope>NUCLEOTIDE SEQUENCE [LARGE SCALE GENOMIC DNA]</scope>
    <source>
        <strain evidence="2">MG417-CF17 (DSM 44213)</strain>
    </source>
</reference>
<proteinExistence type="predicted"/>
<dbReference type="RefSeq" id="WP_148311487.1">
    <property type="nucleotide sequence ID" value="NZ_CP008953.1"/>
</dbReference>
<dbReference type="Proteomes" id="UP000028492">
    <property type="component" value="Chromosome"/>
</dbReference>
<dbReference type="EMBL" id="CP008953">
    <property type="protein sequence ID" value="AIG74921.1"/>
    <property type="molecule type" value="Genomic_DNA"/>
</dbReference>